<feature type="transmembrane region" description="Helical" evidence="1">
    <location>
        <begin position="680"/>
        <end position="710"/>
    </location>
</feature>
<feature type="transmembrane region" description="Helical" evidence="1">
    <location>
        <begin position="446"/>
        <end position="468"/>
    </location>
</feature>
<proteinExistence type="predicted"/>
<keyword evidence="1" id="KW-0472">Membrane</keyword>
<protein>
    <submittedName>
        <fullName evidence="2">Uncharacterized protein</fullName>
    </submittedName>
</protein>
<feature type="transmembrane region" description="Helical" evidence="1">
    <location>
        <begin position="291"/>
        <end position="319"/>
    </location>
</feature>
<reference evidence="2 3" key="1">
    <citation type="submission" date="2020-08" db="EMBL/GenBank/DDBJ databases">
        <title>Genomic Encyclopedia of Type Strains, Phase III (KMG-III): the genomes of soil and plant-associated and newly described type strains.</title>
        <authorList>
            <person name="Whitman W."/>
        </authorList>
    </citation>
    <scope>NUCLEOTIDE SEQUENCE [LARGE SCALE GENOMIC DNA]</scope>
    <source>
        <strain evidence="2 3">CECT 8640</strain>
    </source>
</reference>
<evidence type="ECO:0000313" key="3">
    <source>
        <dbReference type="Proteomes" id="UP000547510"/>
    </source>
</evidence>
<feature type="transmembrane region" description="Helical" evidence="1">
    <location>
        <begin position="722"/>
        <end position="741"/>
    </location>
</feature>
<dbReference type="Proteomes" id="UP000547510">
    <property type="component" value="Unassembled WGS sequence"/>
</dbReference>
<feature type="transmembrane region" description="Helical" evidence="1">
    <location>
        <begin position="633"/>
        <end position="652"/>
    </location>
</feature>
<keyword evidence="1" id="KW-0812">Transmembrane</keyword>
<keyword evidence="1" id="KW-1133">Transmembrane helix</keyword>
<dbReference type="RefSeq" id="WP_184694718.1">
    <property type="nucleotide sequence ID" value="NZ_JACHJN010000008.1"/>
</dbReference>
<evidence type="ECO:0000256" key="1">
    <source>
        <dbReference type="SAM" id="Phobius"/>
    </source>
</evidence>
<feature type="transmembrane region" description="Helical" evidence="1">
    <location>
        <begin position="249"/>
        <end position="270"/>
    </location>
</feature>
<feature type="transmembrane region" description="Helical" evidence="1">
    <location>
        <begin position="373"/>
        <end position="393"/>
    </location>
</feature>
<feature type="transmembrane region" description="Helical" evidence="1">
    <location>
        <begin position="399"/>
        <end position="425"/>
    </location>
</feature>
<keyword evidence="3" id="KW-1185">Reference proteome</keyword>
<dbReference type="EMBL" id="JACHJN010000008">
    <property type="protein sequence ID" value="MBB5958620.1"/>
    <property type="molecule type" value="Genomic_DNA"/>
</dbReference>
<comment type="caution">
    <text evidence="2">The sequence shown here is derived from an EMBL/GenBank/DDBJ whole genome shotgun (WGS) entry which is preliminary data.</text>
</comment>
<dbReference type="AlphaFoldDB" id="A0A841CNA3"/>
<accession>A0A841CNA3</accession>
<feature type="transmembrane region" description="Helical" evidence="1">
    <location>
        <begin position="339"/>
        <end position="361"/>
    </location>
</feature>
<name>A0A841CNA3_9PSEU</name>
<evidence type="ECO:0000313" key="2">
    <source>
        <dbReference type="EMBL" id="MBB5958620.1"/>
    </source>
</evidence>
<gene>
    <name evidence="2" type="ORF">FHS29_005228</name>
</gene>
<organism evidence="2 3">
    <name type="scientific">Saccharothrix tamanrassetensis</name>
    <dbReference type="NCBI Taxonomy" id="1051531"/>
    <lineage>
        <taxon>Bacteria</taxon>
        <taxon>Bacillati</taxon>
        <taxon>Actinomycetota</taxon>
        <taxon>Actinomycetes</taxon>
        <taxon>Pseudonocardiales</taxon>
        <taxon>Pseudonocardiaceae</taxon>
        <taxon>Saccharothrix</taxon>
    </lineage>
</organism>
<sequence length="752" mass="78475">MRFELSLARKLMRNRALAWSSTVAGVTAAVLTALFITLQAFPLSGAQVVERDLGRFDTKADLSAVFGLTPGNADLVGTITSAARRAGASDAMVSVTSLDIRAAVLDPPVTKYVEADWAAGPFPERFSLVTGRWPERPGEVVLSGSMWPGGETVSVLAGNHTFRVVGTADDRYSDWETVLAGRGSFAGIGVAGVTAYATLYWGGKADRDRVVEAVGSAIGAPPAELTGGITDRRTELAREARSSVERFPLVHRIPALALPLLSVLTVLGLTRRRSSDSLAVLTSLGIPRPRAVAGVGLAITAWTMISTVLGVAAGVGLGVLARRIVARWKAEPLPELPGLWSPVGQLLLITAAACLLAAVVLGPRRNRPAATALVRRCAAIVTCGVIVFQVARLDGIPQAMLLTGTIGVAVLLAAPDLVGGVIGRLPGTGARLRLGRQRLLHNRGRAVAAVAVLTAVLAAPVALLTLVATDAATQEARSVPLVPPHQVVLSGVGGFTQPPPPEAVEAVTRRVDFAQPPIRLRLAEGVLAVDTPEEAGRLTNRPLTTAEAELLRGGGVLAWNDLEPSWRATQRDVLLTGTARGLGLPLTDGGIVFTGVPDADAVAAQQAILDARLDHGLVGVHEAPSPPFVPTTFYAAVAGLALVALLATMAVARSQVGTLRTYLGRLITIGLPSRWARQVLLIETAVVVGVSTLLAPAIAVPSIIIAAWRIDALTLRIPWPHIGVLVGAFYLATVAATLVASRHLRATDLVRT</sequence>